<reference evidence="2" key="3">
    <citation type="submission" date="2017-10" db="EMBL/GenBank/DDBJ databases">
        <authorList>
            <person name="Vrbovska V."/>
            <person name="Kovarovic V."/>
            <person name="Indrakova A."/>
        </authorList>
    </citation>
    <scope>NUCLEOTIDE SEQUENCE</scope>
    <source>
        <strain evidence="2">CCM 8730</strain>
    </source>
</reference>
<proteinExistence type="predicted"/>
<name>A0A2C6WML7_9STAP</name>
<feature type="transmembrane region" description="Helical" evidence="1">
    <location>
        <begin position="37"/>
        <end position="56"/>
    </location>
</feature>
<dbReference type="EMBL" id="CP093217">
    <property type="protein sequence ID" value="UQW81371.1"/>
    <property type="molecule type" value="Genomic_DNA"/>
</dbReference>
<reference evidence="2" key="1">
    <citation type="journal article" date="2017" name="Appl. Environ. Microbiol.">
        <title>Staphylococcus edaphicus sp. nov., isolated in Antarctica, harbours mecC gene and genomic islands with suspected role in adaptation to extreme environment.</title>
        <authorList>
            <person name="Pantucek R."/>
            <person name="Sedlacek I."/>
            <person name="Indrakova A."/>
            <person name="Vrbovska V."/>
            <person name="Maslanova I."/>
            <person name="Kovarovic V."/>
            <person name="Svec P."/>
            <person name="Kralova S."/>
            <person name="Kristofova L."/>
            <person name="Keklakova J."/>
            <person name="Petras P."/>
            <person name="Doskar J."/>
        </authorList>
    </citation>
    <scope>NUCLEOTIDE SEQUENCE</scope>
    <source>
        <strain evidence="2">CCM 8730</strain>
    </source>
</reference>
<reference evidence="4" key="2">
    <citation type="submission" date="2017-10" db="EMBL/GenBank/DDBJ databases">
        <title>Staphylococcus edaphicus sp. nov., isolated in Antarctica, harbouring mecC gene and genomic islands essential in adaptation to extreme environment.</title>
        <authorList>
            <person name="Pantucek R."/>
            <person name="Sedlacek I."/>
            <person name="Indrakova A."/>
            <person name="Vrbovska V."/>
            <person name="Maslanova I."/>
            <person name="Kovarovic V."/>
            <person name="Svec P."/>
            <person name="Kralova S."/>
            <person name="Kristofova L."/>
            <person name="Keklakova J."/>
            <person name="Petras P."/>
            <person name="Doskar J."/>
        </authorList>
    </citation>
    <scope>NUCLEOTIDE SEQUENCE [LARGE SCALE GENOMIC DNA]</scope>
    <source>
        <strain evidence="4">CCM 5085</strain>
    </source>
</reference>
<feature type="transmembrane region" description="Helical" evidence="1">
    <location>
        <begin position="7"/>
        <end position="31"/>
    </location>
</feature>
<dbReference type="AlphaFoldDB" id="A0A2C6WML7"/>
<keyword evidence="5" id="KW-1185">Reference proteome</keyword>
<sequence length="81" mass="9236">MKKDSKFSYIADLMLAIGSWFIFMSLFFYIVPSKYNVSPILTMIGILCLGFCGVIIKMKNVYLAYTAMLLSIIALLKTIFF</sequence>
<gene>
    <name evidence="2" type="ORF">BTJ66_10495</name>
    <name evidence="3" type="ORF">MNY58_12550</name>
</gene>
<dbReference type="Proteomes" id="UP000223828">
    <property type="component" value="Unassembled WGS sequence"/>
</dbReference>
<dbReference type="RefSeq" id="WP_099090905.1">
    <property type="nucleotide sequence ID" value="NZ_CP093217.1"/>
</dbReference>
<organism evidence="2 4">
    <name type="scientific">Staphylococcus edaphicus</name>
    <dbReference type="NCBI Taxonomy" id="1955013"/>
    <lineage>
        <taxon>Bacteria</taxon>
        <taxon>Bacillati</taxon>
        <taxon>Bacillota</taxon>
        <taxon>Bacilli</taxon>
        <taxon>Bacillales</taxon>
        <taxon>Staphylococcaceae</taxon>
        <taxon>Staphylococcus</taxon>
    </lineage>
</organism>
<dbReference type="Proteomes" id="UP001056588">
    <property type="component" value="Chromosome"/>
</dbReference>
<keyword evidence="1" id="KW-0472">Membrane</keyword>
<evidence type="ECO:0000256" key="1">
    <source>
        <dbReference type="SAM" id="Phobius"/>
    </source>
</evidence>
<keyword evidence="1" id="KW-1133">Transmembrane helix</keyword>
<reference evidence="3" key="4">
    <citation type="submission" date="2022-03" db="EMBL/GenBank/DDBJ databases">
        <title>Complete Genome Sequence of Staphylococcus edaphicus strain CCM 8731.</title>
        <authorList>
            <person name="Rimmer C.O."/>
            <person name="Thomas J.C."/>
        </authorList>
    </citation>
    <scope>NUCLEOTIDE SEQUENCE</scope>
    <source>
        <strain evidence="3">CCM 8731</strain>
    </source>
</reference>
<keyword evidence="1" id="KW-0812">Transmembrane</keyword>
<feature type="transmembrane region" description="Helical" evidence="1">
    <location>
        <begin position="63"/>
        <end position="80"/>
    </location>
</feature>
<accession>A0A2C6WML7</accession>
<evidence type="ECO:0000313" key="4">
    <source>
        <dbReference type="Proteomes" id="UP000223828"/>
    </source>
</evidence>
<protein>
    <submittedName>
        <fullName evidence="2">Uncharacterized protein</fullName>
    </submittedName>
</protein>
<dbReference type="EMBL" id="MRZN01000018">
    <property type="protein sequence ID" value="PHK49044.1"/>
    <property type="molecule type" value="Genomic_DNA"/>
</dbReference>
<evidence type="ECO:0000313" key="2">
    <source>
        <dbReference type="EMBL" id="PHK49044.1"/>
    </source>
</evidence>
<evidence type="ECO:0000313" key="5">
    <source>
        <dbReference type="Proteomes" id="UP001056588"/>
    </source>
</evidence>
<evidence type="ECO:0000313" key="3">
    <source>
        <dbReference type="EMBL" id="UQW81371.1"/>
    </source>
</evidence>